<comment type="caution">
    <text evidence="2">The sequence shown here is derived from an EMBL/GenBank/DDBJ whole genome shotgun (WGS) entry which is preliminary data.</text>
</comment>
<feature type="transmembrane region" description="Helical" evidence="1">
    <location>
        <begin position="88"/>
        <end position="117"/>
    </location>
</feature>
<evidence type="ECO:0000313" key="3">
    <source>
        <dbReference type="Proteomes" id="UP001500866"/>
    </source>
</evidence>
<evidence type="ECO:0008006" key="4">
    <source>
        <dbReference type="Google" id="ProtNLM"/>
    </source>
</evidence>
<accession>A0ABN1FQ49</accession>
<reference evidence="2 3" key="1">
    <citation type="journal article" date="2019" name="Int. J. Syst. Evol. Microbiol.">
        <title>The Global Catalogue of Microorganisms (GCM) 10K type strain sequencing project: providing services to taxonomists for standard genome sequencing and annotation.</title>
        <authorList>
            <consortium name="The Broad Institute Genomics Platform"/>
            <consortium name="The Broad Institute Genome Sequencing Center for Infectious Disease"/>
            <person name="Wu L."/>
            <person name="Ma J."/>
        </authorList>
    </citation>
    <scope>NUCLEOTIDE SEQUENCE [LARGE SCALE GENOMIC DNA]</scope>
    <source>
        <strain evidence="2 3">JCM 15395</strain>
    </source>
</reference>
<name>A0ABN1FQ49_9BACI</name>
<feature type="transmembrane region" description="Helical" evidence="1">
    <location>
        <begin position="50"/>
        <end position="68"/>
    </location>
</feature>
<organism evidence="2 3">
    <name type="scientific">Virgibacillus siamensis</name>
    <dbReference type="NCBI Taxonomy" id="480071"/>
    <lineage>
        <taxon>Bacteria</taxon>
        <taxon>Bacillati</taxon>
        <taxon>Bacillota</taxon>
        <taxon>Bacilli</taxon>
        <taxon>Bacillales</taxon>
        <taxon>Bacillaceae</taxon>
        <taxon>Virgibacillus</taxon>
    </lineage>
</organism>
<dbReference type="EMBL" id="BAAADS010000006">
    <property type="protein sequence ID" value="GAA0595479.1"/>
    <property type="molecule type" value="Genomic_DNA"/>
</dbReference>
<dbReference type="RefSeq" id="WP_343810759.1">
    <property type="nucleotide sequence ID" value="NZ_BAAADS010000006.1"/>
</dbReference>
<keyword evidence="3" id="KW-1185">Reference proteome</keyword>
<proteinExistence type="predicted"/>
<feature type="transmembrane region" description="Helical" evidence="1">
    <location>
        <begin position="6"/>
        <end position="38"/>
    </location>
</feature>
<sequence length="162" mass="18155">MSGEEAAILAAFAGILIIIGLIILVVAVILYILMGIGLFKIAKREGKGDIAWMAWVPIVNMFLLTQLVEQDVHESMRGKFTLIYGLAFAASVALYFFIPFIGFILSVLQIYGFYFIIQRYSKNVTLHLVLVIITGMAAMPIQLFMFRNREPIDIGDNIVFTE</sequence>
<gene>
    <name evidence="2" type="ORF">GCM10009001_09490</name>
</gene>
<evidence type="ECO:0000313" key="2">
    <source>
        <dbReference type="EMBL" id="GAA0595479.1"/>
    </source>
</evidence>
<keyword evidence="1" id="KW-0812">Transmembrane</keyword>
<keyword evidence="1" id="KW-0472">Membrane</keyword>
<evidence type="ECO:0000256" key="1">
    <source>
        <dbReference type="SAM" id="Phobius"/>
    </source>
</evidence>
<feature type="transmembrane region" description="Helical" evidence="1">
    <location>
        <begin position="124"/>
        <end position="146"/>
    </location>
</feature>
<dbReference type="Proteomes" id="UP001500866">
    <property type="component" value="Unassembled WGS sequence"/>
</dbReference>
<keyword evidence="1" id="KW-1133">Transmembrane helix</keyword>
<protein>
    <recommendedName>
        <fullName evidence="4">Signal peptidase I</fullName>
    </recommendedName>
</protein>